<protein>
    <submittedName>
        <fullName evidence="1">Uncharacterized protein</fullName>
    </submittedName>
</protein>
<organism evidence="1 2">
    <name type="scientific">Arsenicibacter rosenii</name>
    <dbReference type="NCBI Taxonomy" id="1750698"/>
    <lineage>
        <taxon>Bacteria</taxon>
        <taxon>Pseudomonadati</taxon>
        <taxon>Bacteroidota</taxon>
        <taxon>Cytophagia</taxon>
        <taxon>Cytophagales</taxon>
        <taxon>Spirosomataceae</taxon>
        <taxon>Arsenicibacter</taxon>
    </lineage>
</organism>
<comment type="caution">
    <text evidence="1">The sequence shown here is derived from an EMBL/GenBank/DDBJ whole genome shotgun (WGS) entry which is preliminary data.</text>
</comment>
<accession>A0A1S2VLB6</accession>
<name>A0A1S2VLB6_9BACT</name>
<dbReference type="Proteomes" id="UP000181790">
    <property type="component" value="Unassembled WGS sequence"/>
</dbReference>
<dbReference type="EMBL" id="MORL01000006">
    <property type="protein sequence ID" value="OIN58588.1"/>
    <property type="molecule type" value="Genomic_DNA"/>
</dbReference>
<dbReference type="AlphaFoldDB" id="A0A1S2VLB6"/>
<evidence type="ECO:0000313" key="2">
    <source>
        <dbReference type="Proteomes" id="UP000181790"/>
    </source>
</evidence>
<gene>
    <name evidence="1" type="ORF">BLX24_13530</name>
</gene>
<keyword evidence="2" id="KW-1185">Reference proteome</keyword>
<evidence type="ECO:0000313" key="1">
    <source>
        <dbReference type="EMBL" id="OIN58588.1"/>
    </source>
</evidence>
<dbReference type="RefSeq" id="WP_071503695.1">
    <property type="nucleotide sequence ID" value="NZ_MORL01000006.1"/>
</dbReference>
<reference evidence="1 2" key="1">
    <citation type="submission" date="2016-10" db="EMBL/GenBank/DDBJ databases">
        <title>Arsenicibacter rosenii gen. nov., sp. nov., an efficient arsenic-methylating bacterium isolated from an arsenic-contaminated paddy soil.</title>
        <authorList>
            <person name="Huang K."/>
        </authorList>
    </citation>
    <scope>NUCLEOTIDE SEQUENCE [LARGE SCALE GENOMIC DNA]</scope>
    <source>
        <strain evidence="1 2">SM-1</strain>
    </source>
</reference>
<sequence>MAEAEQANILSPVSSLIVLETEQDYNRFGIKRDQTGLDNATLKNEGAVPEPHEWALLIACLLCVFLVRRLTIP</sequence>
<proteinExistence type="predicted"/>
<dbReference type="OrthoDB" id="1801976at2"/>